<proteinExistence type="predicted"/>
<sequence>MFTAIAQHTVTSKDGTTIAYSQIGQGPALILVDGALCYRQFGPSQDLAAKLAPHFTVITYDRRGRGESGDTQPYAVEREVEDLAALIEAVGGTAYVAGQSSGAALAMEAANQLPGITKLALYEAPFVVDETGKPVTQAFLARLKEAVAQNQRSKAVKMFMKQVGTPGFMLAIMPLFPMWSKLTAVAHTLPYDISIIVAYGSGKPLPPTLGSNINAPILVMDGGKSPTWMRHAMHALAQTLPNANYRTLEGQTHMVKAEALVPVLIEFLTA</sequence>
<dbReference type="SUPFAM" id="SSF53474">
    <property type="entry name" value="alpha/beta-Hydrolases"/>
    <property type="match status" value="1"/>
</dbReference>
<dbReference type="RefSeq" id="WP_201372759.1">
    <property type="nucleotide sequence ID" value="NZ_BNJG01000002.1"/>
</dbReference>
<protein>
    <submittedName>
        <fullName evidence="2">Alpha/beta hydrolase</fullName>
    </submittedName>
</protein>
<dbReference type="InterPro" id="IPR000073">
    <property type="entry name" value="AB_hydrolase_1"/>
</dbReference>
<evidence type="ECO:0000259" key="1">
    <source>
        <dbReference type="Pfam" id="PF12697"/>
    </source>
</evidence>
<dbReference type="PANTHER" id="PTHR43433">
    <property type="entry name" value="HYDROLASE, ALPHA/BETA FOLD FAMILY PROTEIN"/>
    <property type="match status" value="1"/>
</dbReference>
<dbReference type="Pfam" id="PF12697">
    <property type="entry name" value="Abhydrolase_6"/>
    <property type="match status" value="1"/>
</dbReference>
<organism evidence="2 3">
    <name type="scientific">Ktedonobacter robiniae</name>
    <dbReference type="NCBI Taxonomy" id="2778365"/>
    <lineage>
        <taxon>Bacteria</taxon>
        <taxon>Bacillati</taxon>
        <taxon>Chloroflexota</taxon>
        <taxon>Ktedonobacteria</taxon>
        <taxon>Ktedonobacterales</taxon>
        <taxon>Ktedonobacteraceae</taxon>
        <taxon>Ktedonobacter</taxon>
    </lineage>
</organism>
<reference evidence="2 3" key="1">
    <citation type="journal article" date="2021" name="Int. J. Syst. Evol. Microbiol.">
        <title>Reticulibacter mediterranei gen. nov., sp. nov., within the new family Reticulibacteraceae fam. nov., and Ktedonospora formicarum gen. nov., sp. nov., Ktedonobacter robiniae sp. nov., Dictyobacter formicarum sp. nov. and Dictyobacter arantiisoli sp. nov., belonging to the class Ktedonobacteria.</title>
        <authorList>
            <person name="Yabe S."/>
            <person name="Zheng Y."/>
            <person name="Wang C.M."/>
            <person name="Sakai Y."/>
            <person name="Abe K."/>
            <person name="Yokota A."/>
            <person name="Donadio S."/>
            <person name="Cavaletti L."/>
            <person name="Monciardini P."/>
        </authorList>
    </citation>
    <scope>NUCLEOTIDE SEQUENCE [LARGE SCALE GENOMIC DNA]</scope>
    <source>
        <strain evidence="2 3">SOSP1-30</strain>
    </source>
</reference>
<dbReference type="PANTHER" id="PTHR43433:SF5">
    <property type="entry name" value="AB HYDROLASE-1 DOMAIN-CONTAINING PROTEIN"/>
    <property type="match status" value="1"/>
</dbReference>
<dbReference type="GO" id="GO:0016787">
    <property type="term" value="F:hydrolase activity"/>
    <property type="evidence" value="ECO:0007669"/>
    <property type="project" value="UniProtKB-KW"/>
</dbReference>
<accession>A0ABQ3UUY3</accession>
<dbReference type="EMBL" id="BNJG01000002">
    <property type="protein sequence ID" value="GHO56202.1"/>
    <property type="molecule type" value="Genomic_DNA"/>
</dbReference>
<evidence type="ECO:0000313" key="2">
    <source>
        <dbReference type="EMBL" id="GHO56202.1"/>
    </source>
</evidence>
<gene>
    <name evidence="2" type="ORF">KSB_46770</name>
</gene>
<evidence type="ECO:0000313" key="3">
    <source>
        <dbReference type="Proteomes" id="UP000654345"/>
    </source>
</evidence>
<keyword evidence="3" id="KW-1185">Reference proteome</keyword>
<name>A0ABQ3UUY3_9CHLR</name>
<dbReference type="InterPro" id="IPR029058">
    <property type="entry name" value="AB_hydrolase_fold"/>
</dbReference>
<dbReference type="InterPro" id="IPR050471">
    <property type="entry name" value="AB_hydrolase"/>
</dbReference>
<keyword evidence="2" id="KW-0378">Hydrolase</keyword>
<dbReference type="Gene3D" id="3.40.50.1820">
    <property type="entry name" value="alpha/beta hydrolase"/>
    <property type="match status" value="1"/>
</dbReference>
<feature type="domain" description="AB hydrolase-1" evidence="1">
    <location>
        <begin position="36"/>
        <end position="254"/>
    </location>
</feature>
<dbReference type="Proteomes" id="UP000654345">
    <property type="component" value="Unassembled WGS sequence"/>
</dbReference>
<comment type="caution">
    <text evidence="2">The sequence shown here is derived from an EMBL/GenBank/DDBJ whole genome shotgun (WGS) entry which is preliminary data.</text>
</comment>